<keyword evidence="1" id="KW-0472">Membrane</keyword>
<evidence type="ECO:0000256" key="1">
    <source>
        <dbReference type="SAM" id="Phobius"/>
    </source>
</evidence>
<proteinExistence type="predicted"/>
<name>A0A6C0DPZ5_9ZZZZ</name>
<dbReference type="AlphaFoldDB" id="A0A6C0DPZ5"/>
<evidence type="ECO:0000313" key="2">
    <source>
        <dbReference type="EMBL" id="QHT17939.1"/>
    </source>
</evidence>
<sequence>MHLIVSKIYTFLGDLKLKESLRIFLTAFGIYIAWIIIHYGASHFYIYFCVPASILGFLASPFIATSQHCQALRWVIHQGGNSINAMWLIFGTWIAKYLVPISRET</sequence>
<feature type="transmembrane region" description="Helical" evidence="1">
    <location>
        <begin position="45"/>
        <end position="64"/>
    </location>
</feature>
<keyword evidence="1" id="KW-1133">Transmembrane helix</keyword>
<protein>
    <submittedName>
        <fullName evidence="2">Uncharacterized protein</fullName>
    </submittedName>
</protein>
<dbReference type="EMBL" id="MN739646">
    <property type="protein sequence ID" value="QHT17939.1"/>
    <property type="molecule type" value="Genomic_DNA"/>
</dbReference>
<keyword evidence="1" id="KW-0812">Transmembrane</keyword>
<feature type="transmembrane region" description="Helical" evidence="1">
    <location>
        <begin position="21"/>
        <end position="39"/>
    </location>
</feature>
<organism evidence="2">
    <name type="scientific">viral metagenome</name>
    <dbReference type="NCBI Taxonomy" id="1070528"/>
    <lineage>
        <taxon>unclassified sequences</taxon>
        <taxon>metagenomes</taxon>
        <taxon>organismal metagenomes</taxon>
    </lineage>
</organism>
<reference evidence="2" key="1">
    <citation type="journal article" date="2020" name="Nature">
        <title>Giant virus diversity and host interactions through global metagenomics.</title>
        <authorList>
            <person name="Schulz F."/>
            <person name="Roux S."/>
            <person name="Paez-Espino D."/>
            <person name="Jungbluth S."/>
            <person name="Walsh D.A."/>
            <person name="Denef V.J."/>
            <person name="McMahon K.D."/>
            <person name="Konstantinidis K.T."/>
            <person name="Eloe-Fadrosh E.A."/>
            <person name="Kyrpides N.C."/>
            <person name="Woyke T."/>
        </authorList>
    </citation>
    <scope>NUCLEOTIDE SEQUENCE</scope>
    <source>
        <strain evidence="2">GVMAG-M-3300023174-3</strain>
    </source>
</reference>
<accession>A0A6C0DPZ5</accession>